<evidence type="ECO:0000256" key="3">
    <source>
        <dbReference type="ARBA" id="ARBA00022692"/>
    </source>
</evidence>
<organism evidence="7 8">
    <name type="scientific">Cymbomonas tetramitiformis</name>
    <dbReference type="NCBI Taxonomy" id="36881"/>
    <lineage>
        <taxon>Eukaryota</taxon>
        <taxon>Viridiplantae</taxon>
        <taxon>Chlorophyta</taxon>
        <taxon>Pyramimonadophyceae</taxon>
        <taxon>Pyramimonadales</taxon>
        <taxon>Pyramimonadaceae</taxon>
        <taxon>Cymbomonas</taxon>
    </lineage>
</organism>
<dbReference type="GO" id="GO:0005737">
    <property type="term" value="C:cytoplasm"/>
    <property type="evidence" value="ECO:0007669"/>
    <property type="project" value="TreeGrafter"/>
</dbReference>
<keyword evidence="5" id="KW-0472">Membrane</keyword>
<dbReference type="Pfam" id="PF01130">
    <property type="entry name" value="CD36"/>
    <property type="match status" value="1"/>
</dbReference>
<evidence type="ECO:0000256" key="5">
    <source>
        <dbReference type="ARBA" id="ARBA00023136"/>
    </source>
</evidence>
<dbReference type="Proteomes" id="UP001190700">
    <property type="component" value="Unassembled WGS sequence"/>
</dbReference>
<dbReference type="InterPro" id="IPR002159">
    <property type="entry name" value="CD36_fam"/>
</dbReference>
<evidence type="ECO:0000256" key="1">
    <source>
        <dbReference type="ARBA" id="ARBA00004370"/>
    </source>
</evidence>
<evidence type="ECO:0000256" key="2">
    <source>
        <dbReference type="ARBA" id="ARBA00010532"/>
    </source>
</evidence>
<keyword evidence="4" id="KW-1133">Transmembrane helix</keyword>
<dbReference type="PANTHER" id="PTHR11923:SF51">
    <property type="entry name" value="LYSOSOME MEMBRANE PROTEIN 2"/>
    <property type="match status" value="1"/>
</dbReference>
<protein>
    <submittedName>
        <fullName evidence="7">Uncharacterized protein</fullName>
    </submittedName>
</protein>
<feature type="non-terminal residue" evidence="7">
    <location>
        <position position="174"/>
    </location>
</feature>
<proteinExistence type="inferred from homology"/>
<comment type="subcellular location">
    <subcellularLocation>
        <location evidence="1">Membrane</location>
    </subcellularLocation>
</comment>
<keyword evidence="6" id="KW-0325">Glycoprotein</keyword>
<keyword evidence="8" id="KW-1185">Reference proteome</keyword>
<evidence type="ECO:0000313" key="7">
    <source>
        <dbReference type="EMBL" id="KAK3269035.1"/>
    </source>
</evidence>
<evidence type="ECO:0000313" key="8">
    <source>
        <dbReference type="Proteomes" id="UP001190700"/>
    </source>
</evidence>
<dbReference type="GO" id="GO:0005044">
    <property type="term" value="F:scavenger receptor activity"/>
    <property type="evidence" value="ECO:0007669"/>
    <property type="project" value="TreeGrafter"/>
</dbReference>
<comment type="caution">
    <text evidence="7">The sequence shown here is derived from an EMBL/GenBank/DDBJ whole genome shotgun (WGS) entry which is preliminary data.</text>
</comment>
<evidence type="ECO:0000256" key="6">
    <source>
        <dbReference type="ARBA" id="ARBA00023180"/>
    </source>
</evidence>
<evidence type="ECO:0000256" key="4">
    <source>
        <dbReference type="ARBA" id="ARBA00022989"/>
    </source>
</evidence>
<keyword evidence="3" id="KW-0812">Transmembrane</keyword>
<name>A0AAE0G041_9CHLO</name>
<dbReference type="EMBL" id="LGRX02011370">
    <property type="protein sequence ID" value="KAK3269035.1"/>
    <property type="molecule type" value="Genomic_DNA"/>
</dbReference>
<dbReference type="PANTHER" id="PTHR11923">
    <property type="entry name" value="SCAVENGER RECEPTOR CLASS B TYPE-1 SR-B1"/>
    <property type="match status" value="1"/>
</dbReference>
<dbReference type="GO" id="GO:0016020">
    <property type="term" value="C:membrane"/>
    <property type="evidence" value="ECO:0007669"/>
    <property type="project" value="UniProtKB-SubCell"/>
</dbReference>
<accession>A0AAE0G041</accession>
<comment type="similarity">
    <text evidence="2">Belongs to the CD36 family.</text>
</comment>
<dbReference type="AlphaFoldDB" id="A0AAE0G041"/>
<sequence length="174" mass="19853">MSDCEDCSQWRTKYWVYNLKNAEAVLNGSDPQFEERGPYVYHEHRRKINISSIETEEDLMWRYTPKLYYTFDPEASGGLKEEDIVTIPSAAFWLVELQGRKSPASQEDLLKVMDSVASRDASPFITLTVHEAIYEFNSTLLTALSKHFVPTAPPPPPIKLVLNHSDDETAIADQ</sequence>
<gene>
    <name evidence="7" type="ORF">CYMTET_22496</name>
</gene>
<reference evidence="7 8" key="1">
    <citation type="journal article" date="2015" name="Genome Biol. Evol.">
        <title>Comparative Genomics of a Bacterivorous Green Alga Reveals Evolutionary Causalities and Consequences of Phago-Mixotrophic Mode of Nutrition.</title>
        <authorList>
            <person name="Burns J.A."/>
            <person name="Paasch A."/>
            <person name="Narechania A."/>
            <person name="Kim E."/>
        </authorList>
    </citation>
    <scope>NUCLEOTIDE SEQUENCE [LARGE SCALE GENOMIC DNA]</scope>
    <source>
        <strain evidence="7 8">PLY_AMNH</strain>
    </source>
</reference>